<comment type="caution">
    <text evidence="6">The sequence shown here is derived from an EMBL/GenBank/DDBJ whole genome shotgun (WGS) entry which is preliminary data.</text>
</comment>
<evidence type="ECO:0000259" key="5">
    <source>
        <dbReference type="Pfam" id="PF26576"/>
    </source>
</evidence>
<dbReference type="InterPro" id="IPR044660">
    <property type="entry name" value="IBH1-like"/>
</dbReference>
<dbReference type="SUPFAM" id="SSF47459">
    <property type="entry name" value="HLH, helix-loop-helix DNA-binding domain"/>
    <property type="match status" value="1"/>
</dbReference>
<dbReference type="GO" id="GO:0046983">
    <property type="term" value="F:protein dimerization activity"/>
    <property type="evidence" value="ECO:0007669"/>
    <property type="project" value="InterPro"/>
</dbReference>
<sequence length="238" mass="27030">MKCRQSSSPKNSIQRFSSCCNLHFQGSGIGKAVSLYSFNLRKGIIVMHTSSKLKREFIKKWFKGLQICCSSKKMDVLERKKKIKFCADIAMASAKNATTYWSNAVISDAMKYEENSILVDNLLSHKSRFMPQKTAVCKMIALHKRFRSKKILKKCCSVAQRAKKTFPPTSNLATYIAKRLVKKRTQVLKSLVPGGQAMDEFSLIKEALDYILSLRVQVDVMRNLVNATEVLNEKVIHP</sequence>
<dbReference type="GO" id="GO:0005634">
    <property type="term" value="C:nucleus"/>
    <property type="evidence" value="ECO:0007669"/>
    <property type="project" value="UniProtKB-SubCell"/>
</dbReference>
<comment type="subcellular location">
    <subcellularLocation>
        <location evidence="1">Nucleus</location>
    </subcellularLocation>
</comment>
<keyword evidence="3" id="KW-0804">Transcription</keyword>
<evidence type="ECO:0000313" key="7">
    <source>
        <dbReference type="Proteomes" id="UP001157418"/>
    </source>
</evidence>
<evidence type="ECO:0000256" key="3">
    <source>
        <dbReference type="ARBA" id="ARBA00023163"/>
    </source>
</evidence>
<dbReference type="Proteomes" id="UP001157418">
    <property type="component" value="Unassembled WGS sequence"/>
</dbReference>
<dbReference type="PANTHER" id="PTHR33124">
    <property type="entry name" value="TRANSCRIPTION FACTOR IBH1-LIKE 1"/>
    <property type="match status" value="1"/>
</dbReference>
<dbReference type="Pfam" id="PF26576">
    <property type="entry name" value="IBH1_N"/>
    <property type="match status" value="1"/>
</dbReference>
<gene>
    <name evidence="6" type="ORF">LVIROSA_LOCUS34817</name>
</gene>
<organism evidence="6 7">
    <name type="scientific">Lactuca virosa</name>
    <dbReference type="NCBI Taxonomy" id="75947"/>
    <lineage>
        <taxon>Eukaryota</taxon>
        <taxon>Viridiplantae</taxon>
        <taxon>Streptophyta</taxon>
        <taxon>Embryophyta</taxon>
        <taxon>Tracheophyta</taxon>
        <taxon>Spermatophyta</taxon>
        <taxon>Magnoliopsida</taxon>
        <taxon>eudicotyledons</taxon>
        <taxon>Gunneridae</taxon>
        <taxon>Pentapetalae</taxon>
        <taxon>asterids</taxon>
        <taxon>campanulids</taxon>
        <taxon>Asterales</taxon>
        <taxon>Asteraceae</taxon>
        <taxon>Cichorioideae</taxon>
        <taxon>Cichorieae</taxon>
        <taxon>Lactucinae</taxon>
        <taxon>Lactuca</taxon>
    </lineage>
</organism>
<reference evidence="6 7" key="1">
    <citation type="submission" date="2022-01" db="EMBL/GenBank/DDBJ databases">
        <authorList>
            <person name="Xiong W."/>
            <person name="Schranz E."/>
        </authorList>
    </citation>
    <scope>NUCLEOTIDE SEQUENCE [LARGE SCALE GENOMIC DNA]</scope>
</reference>
<dbReference type="GO" id="GO:0006355">
    <property type="term" value="P:regulation of DNA-templated transcription"/>
    <property type="evidence" value="ECO:0007669"/>
    <property type="project" value="InterPro"/>
</dbReference>
<dbReference type="EMBL" id="CAKMRJ010005634">
    <property type="protein sequence ID" value="CAH1449329.1"/>
    <property type="molecule type" value="Genomic_DNA"/>
</dbReference>
<evidence type="ECO:0000256" key="4">
    <source>
        <dbReference type="ARBA" id="ARBA00023242"/>
    </source>
</evidence>
<dbReference type="AlphaFoldDB" id="A0AAU9PH64"/>
<feature type="domain" description="IBH1-like N-terminal" evidence="5">
    <location>
        <begin position="51"/>
        <end position="108"/>
    </location>
</feature>
<keyword evidence="7" id="KW-1185">Reference proteome</keyword>
<evidence type="ECO:0000313" key="6">
    <source>
        <dbReference type="EMBL" id="CAH1449329.1"/>
    </source>
</evidence>
<keyword evidence="2" id="KW-0805">Transcription regulation</keyword>
<evidence type="ECO:0000256" key="1">
    <source>
        <dbReference type="ARBA" id="ARBA00004123"/>
    </source>
</evidence>
<evidence type="ECO:0000256" key="2">
    <source>
        <dbReference type="ARBA" id="ARBA00023015"/>
    </source>
</evidence>
<dbReference type="PANTHER" id="PTHR33124:SF5">
    <property type="entry name" value="TRANSCRIPTION FACTOR IBH1-LIKE 1"/>
    <property type="match status" value="1"/>
</dbReference>
<name>A0AAU9PH64_9ASTR</name>
<dbReference type="InterPro" id="IPR059002">
    <property type="entry name" value="IBH1_N"/>
</dbReference>
<dbReference type="InterPro" id="IPR036638">
    <property type="entry name" value="HLH_DNA-bd_sf"/>
</dbReference>
<protein>
    <recommendedName>
        <fullName evidence="5">IBH1-like N-terminal domain-containing protein</fullName>
    </recommendedName>
</protein>
<keyword evidence="4" id="KW-0539">Nucleus</keyword>
<proteinExistence type="predicted"/>
<accession>A0AAU9PH64</accession>